<dbReference type="AlphaFoldDB" id="A0A238C142"/>
<accession>A0A238C142</accession>
<name>A0A238C142_9BILA</name>
<reference evidence="1 2" key="1">
    <citation type="submission" date="2015-12" db="EMBL/GenBank/DDBJ databases">
        <title>Draft genome of the nematode, Onchocerca flexuosa.</title>
        <authorList>
            <person name="Mitreva M."/>
        </authorList>
    </citation>
    <scope>NUCLEOTIDE SEQUENCE [LARGE SCALE GENOMIC DNA]</scope>
    <source>
        <strain evidence="1">Red Deer</strain>
    </source>
</reference>
<organism evidence="1 2">
    <name type="scientific">Onchocerca flexuosa</name>
    <dbReference type="NCBI Taxonomy" id="387005"/>
    <lineage>
        <taxon>Eukaryota</taxon>
        <taxon>Metazoa</taxon>
        <taxon>Ecdysozoa</taxon>
        <taxon>Nematoda</taxon>
        <taxon>Chromadorea</taxon>
        <taxon>Rhabditida</taxon>
        <taxon>Spirurina</taxon>
        <taxon>Spiruromorpha</taxon>
        <taxon>Filarioidea</taxon>
        <taxon>Onchocercidae</taxon>
        <taxon>Onchocerca</taxon>
    </lineage>
</organism>
<gene>
    <name evidence="1" type="ORF">X798_01607</name>
</gene>
<sequence length="19" mass="2165">MTFWTIRAPSVPSKAEPVF</sequence>
<proteinExistence type="predicted"/>
<dbReference type="EMBL" id="KZ269981">
    <property type="protein sequence ID" value="OZC11191.1"/>
    <property type="molecule type" value="Genomic_DNA"/>
</dbReference>
<dbReference type="Proteomes" id="UP000242913">
    <property type="component" value="Unassembled WGS sequence"/>
</dbReference>
<evidence type="ECO:0000313" key="2">
    <source>
        <dbReference type="Proteomes" id="UP000242913"/>
    </source>
</evidence>
<keyword evidence="2" id="KW-1185">Reference proteome</keyword>
<evidence type="ECO:0000313" key="1">
    <source>
        <dbReference type="EMBL" id="OZC11191.1"/>
    </source>
</evidence>
<protein>
    <submittedName>
        <fullName evidence="1">Uncharacterized protein</fullName>
    </submittedName>
</protein>